<accession>A0A914MB37</accession>
<evidence type="ECO:0000313" key="2">
    <source>
        <dbReference type="Proteomes" id="UP000887563"/>
    </source>
</evidence>
<sequence>MKKTFSEITFIVAFVSIVITIGESLSVDDCNKVWESKEIYKGSECRCMQDIIICKFALVTHLTCEKDTLLDYYKNLSNSCDVILSDCSSSGLNECSKGMCECFTTFIDCMNQKKCTPLPTSVRRVRNFGSFHDDFVRGNFAEVADDLKNEE</sequence>
<dbReference type="Proteomes" id="UP000887563">
    <property type="component" value="Unplaced"/>
</dbReference>
<keyword evidence="2" id="KW-1185">Reference proteome</keyword>
<keyword evidence="1" id="KW-0732">Signal</keyword>
<organism evidence="2 3">
    <name type="scientific">Meloidogyne incognita</name>
    <name type="common">Southern root-knot nematode worm</name>
    <name type="synonym">Oxyuris incognita</name>
    <dbReference type="NCBI Taxonomy" id="6306"/>
    <lineage>
        <taxon>Eukaryota</taxon>
        <taxon>Metazoa</taxon>
        <taxon>Ecdysozoa</taxon>
        <taxon>Nematoda</taxon>
        <taxon>Chromadorea</taxon>
        <taxon>Rhabditida</taxon>
        <taxon>Tylenchina</taxon>
        <taxon>Tylenchomorpha</taxon>
        <taxon>Tylenchoidea</taxon>
        <taxon>Meloidogynidae</taxon>
        <taxon>Meloidogyninae</taxon>
        <taxon>Meloidogyne</taxon>
        <taxon>Meloidogyne incognita group</taxon>
    </lineage>
</organism>
<protein>
    <submittedName>
        <fullName evidence="3">Uncharacterized protein</fullName>
    </submittedName>
</protein>
<feature type="signal peptide" evidence="1">
    <location>
        <begin position="1"/>
        <end position="24"/>
    </location>
</feature>
<dbReference type="AlphaFoldDB" id="A0A914MB37"/>
<name>A0A914MB37_MELIC</name>
<reference evidence="3" key="1">
    <citation type="submission" date="2022-11" db="UniProtKB">
        <authorList>
            <consortium name="WormBaseParasite"/>
        </authorList>
    </citation>
    <scope>IDENTIFICATION</scope>
</reference>
<evidence type="ECO:0000256" key="1">
    <source>
        <dbReference type="SAM" id="SignalP"/>
    </source>
</evidence>
<feature type="chain" id="PRO_5037778843" evidence="1">
    <location>
        <begin position="25"/>
        <end position="151"/>
    </location>
</feature>
<evidence type="ECO:0000313" key="3">
    <source>
        <dbReference type="WBParaSite" id="Minc3s01448g23904"/>
    </source>
</evidence>
<dbReference type="WBParaSite" id="Minc3s01448g23904">
    <property type="protein sequence ID" value="Minc3s01448g23904"/>
    <property type="gene ID" value="Minc3s01448g23904"/>
</dbReference>
<proteinExistence type="predicted"/>